<dbReference type="RefSeq" id="WP_233718274.1">
    <property type="nucleotide sequence ID" value="NZ_JAJUWU010000004.1"/>
</dbReference>
<keyword evidence="2" id="KW-1185">Reference proteome</keyword>
<organism evidence="1 2">
    <name type="scientific">Jiella avicenniae</name>
    <dbReference type="NCBI Taxonomy" id="2907202"/>
    <lineage>
        <taxon>Bacteria</taxon>
        <taxon>Pseudomonadati</taxon>
        <taxon>Pseudomonadota</taxon>
        <taxon>Alphaproteobacteria</taxon>
        <taxon>Hyphomicrobiales</taxon>
        <taxon>Aurantimonadaceae</taxon>
        <taxon>Jiella</taxon>
    </lineage>
</organism>
<evidence type="ECO:0000313" key="2">
    <source>
        <dbReference type="Proteomes" id="UP001139035"/>
    </source>
</evidence>
<protein>
    <submittedName>
        <fullName evidence="1">Uncharacterized protein</fullName>
    </submittedName>
</protein>
<comment type="caution">
    <text evidence="1">The sequence shown here is derived from an EMBL/GenBank/DDBJ whole genome shotgun (WGS) entry which is preliminary data.</text>
</comment>
<accession>A0A9X1NX52</accession>
<proteinExistence type="predicted"/>
<name>A0A9X1NX52_9HYPH</name>
<dbReference type="Proteomes" id="UP001139035">
    <property type="component" value="Unassembled WGS sequence"/>
</dbReference>
<gene>
    <name evidence="1" type="ORF">LZD57_05400</name>
</gene>
<dbReference type="EMBL" id="JAJUWU010000004">
    <property type="protein sequence ID" value="MCE7027420.1"/>
    <property type="molecule type" value="Genomic_DNA"/>
</dbReference>
<reference evidence="1" key="1">
    <citation type="submission" date="2022-01" db="EMBL/GenBank/DDBJ databases">
        <title>Jiella avicenniae sp. nov., a novel endophytic bacterium isolated from bark of Avicennia marina.</title>
        <authorList>
            <person name="Tuo L."/>
        </authorList>
    </citation>
    <scope>NUCLEOTIDE SEQUENCE</scope>
    <source>
        <strain evidence="1">CBK1P-4</strain>
    </source>
</reference>
<evidence type="ECO:0000313" key="1">
    <source>
        <dbReference type="EMBL" id="MCE7027420.1"/>
    </source>
</evidence>
<dbReference type="AlphaFoldDB" id="A0A9X1NX52"/>
<sequence length="177" mass="18977">MAGFAVSPRVRAGVASLAFTLCPLVSGDFATGRAEATSLALYPDPAGAMTPGELQRTFAGQDLDGYYSADGGAWSEVYRFDGSLSYRDAADQTSGRWSVNGDRFCTTYDDEALQEACFLVRRRSDNCYDFYDTGENFRPTASAAAIRNGADFAARAWRRAEASTCPPIAESLSPGGE</sequence>